<evidence type="ECO:0000313" key="2">
    <source>
        <dbReference type="EMBL" id="MEQ2261381.1"/>
    </source>
</evidence>
<keyword evidence="3" id="KW-1185">Reference proteome</keyword>
<evidence type="ECO:0000313" key="3">
    <source>
        <dbReference type="Proteomes" id="UP001444071"/>
    </source>
</evidence>
<gene>
    <name evidence="2" type="ORF">XENORESO_009655</name>
</gene>
<accession>A0ABV0VYC2</accession>
<reference evidence="2 3" key="1">
    <citation type="submission" date="2021-06" db="EMBL/GenBank/DDBJ databases">
        <authorList>
            <person name="Palmer J.M."/>
        </authorList>
    </citation>
    <scope>NUCLEOTIDE SEQUENCE [LARGE SCALE GENOMIC DNA]</scope>
    <source>
        <strain evidence="2 3">XR_2019</strain>
        <tissue evidence="2">Muscle</tissue>
    </source>
</reference>
<sequence>MPSTTPEQKVAVLCEQGVHLQTLLPESAEEEQHTKKTREDRQVGEGGKTFKTTFPLSSSKTCFINRVTAVQGHTPIISRSVWSHSPQLPSLRKSVPEKGVVCQ</sequence>
<proteinExistence type="predicted"/>
<name>A0ABV0VYC2_9TELE</name>
<organism evidence="2 3">
    <name type="scientific">Xenotaenia resolanae</name>
    <dbReference type="NCBI Taxonomy" id="208358"/>
    <lineage>
        <taxon>Eukaryota</taxon>
        <taxon>Metazoa</taxon>
        <taxon>Chordata</taxon>
        <taxon>Craniata</taxon>
        <taxon>Vertebrata</taxon>
        <taxon>Euteleostomi</taxon>
        <taxon>Actinopterygii</taxon>
        <taxon>Neopterygii</taxon>
        <taxon>Teleostei</taxon>
        <taxon>Neoteleostei</taxon>
        <taxon>Acanthomorphata</taxon>
        <taxon>Ovalentaria</taxon>
        <taxon>Atherinomorphae</taxon>
        <taxon>Cyprinodontiformes</taxon>
        <taxon>Goodeidae</taxon>
        <taxon>Xenotaenia</taxon>
    </lineage>
</organism>
<protein>
    <submittedName>
        <fullName evidence="2">Uncharacterized protein</fullName>
    </submittedName>
</protein>
<evidence type="ECO:0000256" key="1">
    <source>
        <dbReference type="SAM" id="MobiDB-lite"/>
    </source>
</evidence>
<feature type="compositionally biased region" description="Basic and acidic residues" evidence="1">
    <location>
        <begin position="30"/>
        <end position="43"/>
    </location>
</feature>
<dbReference type="Proteomes" id="UP001444071">
    <property type="component" value="Unassembled WGS sequence"/>
</dbReference>
<dbReference type="EMBL" id="JAHRIM010013016">
    <property type="protein sequence ID" value="MEQ2261381.1"/>
    <property type="molecule type" value="Genomic_DNA"/>
</dbReference>
<feature type="region of interest" description="Disordered" evidence="1">
    <location>
        <begin position="24"/>
        <end position="50"/>
    </location>
</feature>
<comment type="caution">
    <text evidence="2">The sequence shown here is derived from an EMBL/GenBank/DDBJ whole genome shotgun (WGS) entry which is preliminary data.</text>
</comment>